<keyword evidence="3" id="KW-1185">Reference proteome</keyword>
<feature type="compositionally biased region" description="Pro residues" evidence="1">
    <location>
        <begin position="8"/>
        <end position="26"/>
    </location>
</feature>
<feature type="region of interest" description="Disordered" evidence="1">
    <location>
        <begin position="101"/>
        <end position="123"/>
    </location>
</feature>
<protein>
    <submittedName>
        <fullName evidence="2">Uncharacterized protein</fullName>
    </submittedName>
</protein>
<accession>A0ABD3KPE1</accession>
<gene>
    <name evidence="2" type="ORF">ACJRO7_019239</name>
</gene>
<comment type="caution">
    <text evidence="2">The sequence shown here is derived from an EMBL/GenBank/DDBJ whole genome shotgun (WGS) entry which is preliminary data.</text>
</comment>
<proteinExistence type="predicted"/>
<dbReference type="EMBL" id="JBJKBG010000005">
    <property type="protein sequence ID" value="KAL3737670.1"/>
    <property type="molecule type" value="Genomic_DNA"/>
</dbReference>
<reference evidence="2 3" key="1">
    <citation type="submission" date="2024-11" db="EMBL/GenBank/DDBJ databases">
        <title>Chromosome-level genome assembly of Eucalyptus globulus Labill. provides insights into its genome evolution.</title>
        <authorList>
            <person name="Li X."/>
        </authorList>
    </citation>
    <scope>NUCLEOTIDE SEQUENCE [LARGE SCALE GENOMIC DNA]</scope>
    <source>
        <strain evidence="2">CL2024</strain>
        <tissue evidence="2">Fresh tender leaves</tissue>
    </source>
</reference>
<name>A0ABD3KPE1_EUCGL</name>
<dbReference type="AlphaFoldDB" id="A0ABD3KPE1"/>
<dbReference type="PANTHER" id="PTHR35459">
    <property type="entry name" value="T1N6.14 PROTEIN"/>
    <property type="match status" value="1"/>
</dbReference>
<evidence type="ECO:0000313" key="3">
    <source>
        <dbReference type="Proteomes" id="UP001634007"/>
    </source>
</evidence>
<feature type="compositionally biased region" description="Basic and acidic residues" evidence="1">
    <location>
        <begin position="107"/>
        <end position="123"/>
    </location>
</feature>
<dbReference type="Proteomes" id="UP001634007">
    <property type="component" value="Unassembled WGS sequence"/>
</dbReference>
<sequence>MDPSKPAQEPPPLPPRAAPPQPPQPQPQKSSKRRTLDPNVRIQASSYYKMRSLLNDLRPSFIEVLATPDFRNCRAAQEIKEKLKLFMELYGQMTASAETVSSTKRNNVKEGKRVKGENRDTEKRQAEVLEARGTYIVGGSAFGWNFITFPGHKPEYYGPTKELFRASRVELQEKRIASVLRTG</sequence>
<evidence type="ECO:0000313" key="2">
    <source>
        <dbReference type="EMBL" id="KAL3737670.1"/>
    </source>
</evidence>
<feature type="region of interest" description="Disordered" evidence="1">
    <location>
        <begin position="1"/>
        <end position="39"/>
    </location>
</feature>
<organism evidence="2 3">
    <name type="scientific">Eucalyptus globulus</name>
    <name type="common">Tasmanian blue gum</name>
    <dbReference type="NCBI Taxonomy" id="34317"/>
    <lineage>
        <taxon>Eukaryota</taxon>
        <taxon>Viridiplantae</taxon>
        <taxon>Streptophyta</taxon>
        <taxon>Embryophyta</taxon>
        <taxon>Tracheophyta</taxon>
        <taxon>Spermatophyta</taxon>
        <taxon>Magnoliopsida</taxon>
        <taxon>eudicotyledons</taxon>
        <taxon>Gunneridae</taxon>
        <taxon>Pentapetalae</taxon>
        <taxon>rosids</taxon>
        <taxon>malvids</taxon>
        <taxon>Myrtales</taxon>
        <taxon>Myrtaceae</taxon>
        <taxon>Myrtoideae</taxon>
        <taxon>Eucalypteae</taxon>
        <taxon>Eucalyptus</taxon>
    </lineage>
</organism>
<evidence type="ECO:0000256" key="1">
    <source>
        <dbReference type="SAM" id="MobiDB-lite"/>
    </source>
</evidence>
<dbReference type="PANTHER" id="PTHR35459:SF2">
    <property type="entry name" value="T1N6.14 PROTEIN"/>
    <property type="match status" value="1"/>
</dbReference>